<dbReference type="InterPro" id="IPR007867">
    <property type="entry name" value="GMC_OxRtase_C"/>
</dbReference>
<keyword evidence="10" id="KW-1185">Reference proteome</keyword>
<dbReference type="Gene3D" id="3.30.410.40">
    <property type="match status" value="1"/>
</dbReference>
<dbReference type="EMBL" id="SMKW01000002">
    <property type="protein sequence ID" value="TDD56055.1"/>
    <property type="molecule type" value="Genomic_DNA"/>
</dbReference>
<comment type="similarity">
    <text evidence="2 6">Belongs to the GMC oxidoreductase family.</text>
</comment>
<evidence type="ECO:0000259" key="8">
    <source>
        <dbReference type="PROSITE" id="PS00624"/>
    </source>
</evidence>
<feature type="binding site" evidence="5">
    <location>
        <position position="239"/>
    </location>
    <ligand>
        <name>FAD</name>
        <dbReference type="ChEBI" id="CHEBI:57692"/>
    </ligand>
</feature>
<feature type="domain" description="Glucose-methanol-choline oxidoreductase N-terminal" evidence="7">
    <location>
        <begin position="99"/>
        <end position="122"/>
    </location>
</feature>
<keyword evidence="4 5" id="KW-0274">FAD</keyword>
<dbReference type="Gene3D" id="3.50.50.60">
    <property type="entry name" value="FAD/NAD(P)-binding domain"/>
    <property type="match status" value="1"/>
</dbReference>
<evidence type="ECO:0000256" key="3">
    <source>
        <dbReference type="ARBA" id="ARBA00022630"/>
    </source>
</evidence>
<evidence type="ECO:0000256" key="6">
    <source>
        <dbReference type="RuleBase" id="RU003968"/>
    </source>
</evidence>
<dbReference type="PROSITE" id="PS00623">
    <property type="entry name" value="GMC_OXRED_1"/>
    <property type="match status" value="1"/>
</dbReference>
<dbReference type="Proteomes" id="UP000294947">
    <property type="component" value="Unassembled WGS sequence"/>
</dbReference>
<reference evidence="9 10" key="1">
    <citation type="submission" date="2019-03" db="EMBL/GenBank/DDBJ databases">
        <title>Draft genome sequences of novel Actinobacteria.</title>
        <authorList>
            <person name="Sahin N."/>
            <person name="Ay H."/>
            <person name="Saygin H."/>
        </authorList>
    </citation>
    <scope>NUCLEOTIDE SEQUENCE [LARGE SCALE GENOMIC DNA]</scope>
    <source>
        <strain evidence="9 10">7K502</strain>
    </source>
</reference>
<dbReference type="PRINTS" id="PR00411">
    <property type="entry name" value="PNDRDTASEI"/>
</dbReference>
<dbReference type="Pfam" id="PF00732">
    <property type="entry name" value="GMC_oxred_N"/>
    <property type="match status" value="1"/>
</dbReference>
<evidence type="ECO:0000256" key="2">
    <source>
        <dbReference type="ARBA" id="ARBA00010790"/>
    </source>
</evidence>
<evidence type="ECO:0000259" key="7">
    <source>
        <dbReference type="PROSITE" id="PS00623"/>
    </source>
</evidence>
<dbReference type="GO" id="GO:0016614">
    <property type="term" value="F:oxidoreductase activity, acting on CH-OH group of donors"/>
    <property type="evidence" value="ECO:0007669"/>
    <property type="project" value="InterPro"/>
</dbReference>
<dbReference type="GO" id="GO:0050660">
    <property type="term" value="F:flavin adenine dinucleotide binding"/>
    <property type="evidence" value="ECO:0007669"/>
    <property type="project" value="InterPro"/>
</dbReference>
<name>A0A4R4ZCP0_9PSEU</name>
<dbReference type="InterPro" id="IPR000172">
    <property type="entry name" value="GMC_OxRdtase_N"/>
</dbReference>
<dbReference type="OrthoDB" id="3659813at2"/>
<dbReference type="PANTHER" id="PTHR11552">
    <property type="entry name" value="GLUCOSE-METHANOL-CHOLINE GMC OXIDOREDUCTASE"/>
    <property type="match status" value="1"/>
</dbReference>
<evidence type="ECO:0000256" key="5">
    <source>
        <dbReference type="PIRSR" id="PIRSR000137-2"/>
    </source>
</evidence>
<evidence type="ECO:0000256" key="4">
    <source>
        <dbReference type="ARBA" id="ARBA00022827"/>
    </source>
</evidence>
<organism evidence="9 10">
    <name type="scientific">Saccharopolyspora elongata</name>
    <dbReference type="NCBI Taxonomy" id="2530387"/>
    <lineage>
        <taxon>Bacteria</taxon>
        <taxon>Bacillati</taxon>
        <taxon>Actinomycetota</taxon>
        <taxon>Actinomycetes</taxon>
        <taxon>Pseudonocardiales</taxon>
        <taxon>Pseudonocardiaceae</taxon>
        <taxon>Saccharopolyspora</taxon>
    </lineage>
</organism>
<dbReference type="Pfam" id="PF05199">
    <property type="entry name" value="GMC_oxred_C"/>
    <property type="match status" value="1"/>
</dbReference>
<dbReference type="SUPFAM" id="SSF51905">
    <property type="entry name" value="FAD/NAD(P)-binding domain"/>
    <property type="match status" value="1"/>
</dbReference>
<dbReference type="PROSITE" id="PS00624">
    <property type="entry name" value="GMC_OXRED_2"/>
    <property type="match status" value="1"/>
</dbReference>
<dbReference type="PANTHER" id="PTHR11552:SF147">
    <property type="entry name" value="CHOLINE DEHYDROGENASE, MITOCHONDRIAL"/>
    <property type="match status" value="1"/>
</dbReference>
<keyword evidence="3 6" id="KW-0285">Flavoprotein</keyword>
<dbReference type="AlphaFoldDB" id="A0A4R4ZCP0"/>
<dbReference type="SUPFAM" id="SSF54373">
    <property type="entry name" value="FAD-linked reductases, C-terminal domain"/>
    <property type="match status" value="1"/>
</dbReference>
<gene>
    <name evidence="9" type="ORF">E1288_02565</name>
</gene>
<dbReference type="PRINTS" id="PR00368">
    <property type="entry name" value="FADPNR"/>
</dbReference>
<comment type="caution">
    <text evidence="9">The sequence shown here is derived from an EMBL/GenBank/DDBJ whole genome shotgun (WGS) entry which is preliminary data.</text>
</comment>
<evidence type="ECO:0000313" key="9">
    <source>
        <dbReference type="EMBL" id="TDD56055.1"/>
    </source>
</evidence>
<protein>
    <submittedName>
        <fullName evidence="9">FAD-binding protein</fullName>
    </submittedName>
</protein>
<accession>A0A4R4ZCP0</accession>
<evidence type="ECO:0000313" key="10">
    <source>
        <dbReference type="Proteomes" id="UP000294947"/>
    </source>
</evidence>
<proteinExistence type="inferred from homology"/>
<sequence>MCAVIELLGGVVAEGGWDLIVVGAGSAGSALAVRAAEQGRRVLLLEAGPDYRSAEMPEVWRSPNPMRALLDPDAGRHLVWQGLTAARTEKQAPEPFWRGRGVGGSSAINGQIAIRPPMADFEDWACAGCDGWAPRDVLPYFAKLEDDEEFGDAPYHGRGGPVPVYRTPQAEWGAVDAALHRAALAAGHGWAADVNAPGATGISPYPINSRLGRRVSTNDAYLEPARALAGLVIRGDAVVDRVIVSGGRAVGVEILVDGTMSREHADQVVLSAGAIHTPAILLRSGIGPAAHLRSLGIDVLRDLPVGQGLQDHPVVFVGIPLNEESAVRTPDDRHTNVCIRYTSDHPAAQADDMMVIAANQSVLAMEIADVRFGAGSFGVWNNQVYSRGSVGLTSTDPTAQPEVRERMLSDERDLARLRSGIRHLVELVRGDEVAAITAFSPDRLNETLLAAVDDDAELDDYLLATAADAQHATSTCRMGSPSDPATVVDPGCRVLGVEGLRVVDASIFPTVPRANTNLAAIMAGELMADRLG</sequence>
<dbReference type="PIRSF" id="PIRSF000137">
    <property type="entry name" value="Alcohol_oxidase"/>
    <property type="match status" value="1"/>
</dbReference>
<dbReference type="InterPro" id="IPR036188">
    <property type="entry name" value="FAD/NAD-bd_sf"/>
</dbReference>
<dbReference type="InterPro" id="IPR012132">
    <property type="entry name" value="GMC_OxRdtase"/>
</dbReference>
<comment type="cofactor">
    <cofactor evidence="1 5">
        <name>FAD</name>
        <dbReference type="ChEBI" id="CHEBI:57692"/>
    </cofactor>
</comment>
<feature type="domain" description="Glucose-methanol-choline oxidoreductase N-terminal" evidence="8">
    <location>
        <begin position="273"/>
        <end position="287"/>
    </location>
</feature>
<evidence type="ECO:0000256" key="1">
    <source>
        <dbReference type="ARBA" id="ARBA00001974"/>
    </source>
</evidence>